<gene>
    <name evidence="2" type="ORF">GT360_17830</name>
</gene>
<protein>
    <submittedName>
        <fullName evidence="2">Uncharacterized protein</fullName>
    </submittedName>
</protein>
<sequence length="71" mass="7719">MENYDGFLMLILLAVLGLFTTGLFQYGGLVSSILSGEVSGYWGVIFGLGKVYISFLAANVCFVVLADEYHD</sequence>
<dbReference type="RefSeq" id="WP_164650300.1">
    <property type="nucleotide sequence ID" value="NZ_CP047476.1"/>
</dbReference>
<dbReference type="KEGG" id="vas:GT360_17830"/>
<keyword evidence="3" id="KW-1185">Reference proteome</keyword>
<evidence type="ECO:0000313" key="2">
    <source>
        <dbReference type="EMBL" id="QIA65400.1"/>
    </source>
</evidence>
<keyword evidence="1" id="KW-1133">Transmembrane helix</keyword>
<accession>A0A7Z2T6Y6</accession>
<feature type="transmembrane region" description="Helical" evidence="1">
    <location>
        <begin position="7"/>
        <end position="29"/>
    </location>
</feature>
<organism evidence="2 3">
    <name type="scientific">Vibrio astriarenae</name>
    <dbReference type="NCBI Taxonomy" id="1481923"/>
    <lineage>
        <taxon>Bacteria</taxon>
        <taxon>Pseudomonadati</taxon>
        <taxon>Pseudomonadota</taxon>
        <taxon>Gammaproteobacteria</taxon>
        <taxon>Vibrionales</taxon>
        <taxon>Vibrionaceae</taxon>
        <taxon>Vibrio</taxon>
    </lineage>
</organism>
<keyword evidence="1" id="KW-0472">Membrane</keyword>
<dbReference type="Proteomes" id="UP000464262">
    <property type="component" value="Chromosome 2"/>
</dbReference>
<proteinExistence type="predicted"/>
<reference evidence="2 3" key="1">
    <citation type="submission" date="2020-01" db="EMBL/GenBank/DDBJ databases">
        <title>Whole genome and functional gene identification of agarase of Vibrio HN897.</title>
        <authorList>
            <person name="Liu Y."/>
            <person name="Zhao Z."/>
        </authorList>
    </citation>
    <scope>NUCLEOTIDE SEQUENCE [LARGE SCALE GENOMIC DNA]</scope>
    <source>
        <strain evidence="2 3">HN897</strain>
    </source>
</reference>
<feature type="transmembrane region" description="Helical" evidence="1">
    <location>
        <begin position="41"/>
        <end position="66"/>
    </location>
</feature>
<dbReference type="AlphaFoldDB" id="A0A7Z2T6Y6"/>
<dbReference type="EMBL" id="CP047476">
    <property type="protein sequence ID" value="QIA65400.1"/>
    <property type="molecule type" value="Genomic_DNA"/>
</dbReference>
<name>A0A7Z2T6Y6_9VIBR</name>
<evidence type="ECO:0000256" key="1">
    <source>
        <dbReference type="SAM" id="Phobius"/>
    </source>
</evidence>
<evidence type="ECO:0000313" key="3">
    <source>
        <dbReference type="Proteomes" id="UP000464262"/>
    </source>
</evidence>
<keyword evidence="1" id="KW-0812">Transmembrane</keyword>